<dbReference type="Proteomes" id="UP000311919">
    <property type="component" value="Unassembled WGS sequence"/>
</dbReference>
<dbReference type="Pfam" id="PF08216">
    <property type="entry name" value="CTNNBL"/>
    <property type="match status" value="1"/>
</dbReference>
<dbReference type="InterPro" id="IPR011989">
    <property type="entry name" value="ARM-like"/>
</dbReference>
<comment type="caution">
    <text evidence="3">The sequence shown here is derived from an EMBL/GenBank/DDBJ whole genome shotgun (WGS) entry which is preliminary data.</text>
</comment>
<dbReference type="OrthoDB" id="6259623at2759"/>
<feature type="signal peptide" evidence="1">
    <location>
        <begin position="1"/>
        <end position="19"/>
    </location>
</feature>
<organism evidence="3 4">
    <name type="scientific">Schistosoma japonicum</name>
    <name type="common">Blood fluke</name>
    <dbReference type="NCBI Taxonomy" id="6182"/>
    <lineage>
        <taxon>Eukaryota</taxon>
        <taxon>Metazoa</taxon>
        <taxon>Spiralia</taxon>
        <taxon>Lophotrochozoa</taxon>
        <taxon>Platyhelminthes</taxon>
        <taxon>Trematoda</taxon>
        <taxon>Digenea</taxon>
        <taxon>Strigeidida</taxon>
        <taxon>Schistosomatoidea</taxon>
        <taxon>Schistosomatidae</taxon>
        <taxon>Schistosoma</taxon>
    </lineage>
</organism>
<sequence>MGFCFQMVFLISISDHSCSFDAPDSWNSETSNEPTTVGASKVTGTTVRQLTVLLGNLTLSNQEAQTKFPDQLKRFMQSELGLHETLEEIQASRHYYNELVINYLFITSVV</sequence>
<evidence type="ECO:0000259" key="2">
    <source>
        <dbReference type="SMART" id="SM01156"/>
    </source>
</evidence>
<evidence type="ECO:0000256" key="1">
    <source>
        <dbReference type="SAM" id="SignalP"/>
    </source>
</evidence>
<dbReference type="EMBL" id="SKCS01000135">
    <property type="protein sequence ID" value="TNN16035.1"/>
    <property type="molecule type" value="Genomic_DNA"/>
</dbReference>
<dbReference type="STRING" id="6182.A0A4Z2DHU8"/>
<reference evidence="3 4" key="1">
    <citation type="submission" date="2019-03" db="EMBL/GenBank/DDBJ databases">
        <title>An improved genome assembly of the fluke Schistosoma japonicum.</title>
        <authorList>
            <person name="Hu W."/>
            <person name="Luo F."/>
            <person name="Yin M."/>
            <person name="Mo X."/>
            <person name="Sun C."/>
            <person name="Wu Q."/>
            <person name="Zhu B."/>
            <person name="Xiang M."/>
            <person name="Wang J."/>
            <person name="Wang Y."/>
            <person name="Zhang T."/>
            <person name="Xu B."/>
            <person name="Zheng H."/>
            <person name="Feng Z."/>
        </authorList>
    </citation>
    <scope>NUCLEOTIDE SEQUENCE [LARGE SCALE GENOMIC DNA]</scope>
    <source>
        <strain evidence="3">HuSjv2</strain>
        <tissue evidence="3">Worms</tissue>
    </source>
</reference>
<gene>
    <name evidence="3" type="ORF">EWB00_000830</name>
</gene>
<proteinExistence type="predicted"/>
<keyword evidence="1" id="KW-0732">Signal</keyword>
<dbReference type="Gene3D" id="1.25.10.10">
    <property type="entry name" value="Leucine-rich Repeat Variant"/>
    <property type="match status" value="1"/>
</dbReference>
<evidence type="ECO:0000313" key="4">
    <source>
        <dbReference type="Proteomes" id="UP000311919"/>
    </source>
</evidence>
<evidence type="ECO:0000313" key="3">
    <source>
        <dbReference type="EMBL" id="TNN16035.1"/>
    </source>
</evidence>
<keyword evidence="4" id="KW-1185">Reference proteome</keyword>
<protein>
    <recommendedName>
        <fullName evidence="2">Beta-catenin-like protein 1 N-terminal domain-containing protein</fullName>
    </recommendedName>
</protein>
<name>A0A4Z2DHU8_SCHJA</name>
<dbReference type="SMART" id="SM01156">
    <property type="entry name" value="DUF1716"/>
    <property type="match status" value="1"/>
</dbReference>
<dbReference type="AlphaFoldDB" id="A0A4Z2DHU8"/>
<feature type="domain" description="Beta-catenin-like protein 1 N-terminal" evidence="2">
    <location>
        <begin position="12"/>
        <end position="92"/>
    </location>
</feature>
<feature type="chain" id="PRO_5021189370" description="Beta-catenin-like protein 1 N-terminal domain-containing protein" evidence="1">
    <location>
        <begin position="20"/>
        <end position="110"/>
    </location>
</feature>
<dbReference type="InterPro" id="IPR013180">
    <property type="entry name" value="CTNNBL1_N"/>
</dbReference>
<accession>A0A4Z2DHU8</accession>